<dbReference type="InterPro" id="IPR042474">
    <property type="entry name" value="A33"/>
</dbReference>
<protein>
    <submittedName>
        <fullName evidence="12">Cell surface A33 antigen</fullName>
    </submittedName>
</protein>
<name>A0A556V5E2_BAGYA</name>
<evidence type="ECO:0000256" key="1">
    <source>
        <dbReference type="ARBA" id="ARBA00004479"/>
    </source>
</evidence>
<proteinExistence type="predicted"/>
<dbReference type="Pfam" id="PF13927">
    <property type="entry name" value="Ig_3"/>
    <property type="match status" value="1"/>
</dbReference>
<keyword evidence="7" id="KW-0393">Immunoglobulin domain</keyword>
<evidence type="ECO:0000256" key="8">
    <source>
        <dbReference type="SAM" id="MobiDB-lite"/>
    </source>
</evidence>
<dbReference type="InterPro" id="IPR036179">
    <property type="entry name" value="Ig-like_dom_sf"/>
</dbReference>
<dbReference type="SMART" id="SM00409">
    <property type="entry name" value="IG"/>
    <property type="match status" value="2"/>
</dbReference>
<feature type="compositionally biased region" description="Basic and acidic residues" evidence="8">
    <location>
        <begin position="284"/>
        <end position="360"/>
    </location>
</feature>
<evidence type="ECO:0000256" key="9">
    <source>
        <dbReference type="SAM" id="Phobius"/>
    </source>
</evidence>
<feature type="domain" description="Ig-like" evidence="11">
    <location>
        <begin position="143"/>
        <end position="231"/>
    </location>
</feature>
<evidence type="ECO:0000256" key="7">
    <source>
        <dbReference type="ARBA" id="ARBA00023319"/>
    </source>
</evidence>
<dbReference type="InterPro" id="IPR003599">
    <property type="entry name" value="Ig_sub"/>
</dbReference>
<comment type="caution">
    <text evidence="12">The sequence shown here is derived from an EMBL/GenBank/DDBJ whole genome shotgun (WGS) entry which is preliminary data.</text>
</comment>
<evidence type="ECO:0000256" key="4">
    <source>
        <dbReference type="ARBA" id="ARBA00022989"/>
    </source>
</evidence>
<keyword evidence="3 10" id="KW-0732">Signal</keyword>
<dbReference type="InterPro" id="IPR007110">
    <property type="entry name" value="Ig-like_dom"/>
</dbReference>
<keyword evidence="5 9" id="KW-0472">Membrane</keyword>
<keyword evidence="6" id="KW-1015">Disulfide bond</keyword>
<evidence type="ECO:0000259" key="11">
    <source>
        <dbReference type="PROSITE" id="PS50835"/>
    </source>
</evidence>
<dbReference type="PANTHER" id="PTHR44969">
    <property type="entry name" value="CELL SURFACE A33 ANTIGEN"/>
    <property type="match status" value="1"/>
</dbReference>
<dbReference type="FunFam" id="2.60.40.10:FF:000095">
    <property type="entry name" value="immunoglobulin superfamily member 11 isoform X1"/>
    <property type="match status" value="1"/>
</dbReference>
<comment type="subcellular location">
    <subcellularLocation>
        <location evidence="1">Membrane</location>
        <topology evidence="1">Single-pass type I membrane protein</topology>
    </subcellularLocation>
</comment>
<organism evidence="12 13">
    <name type="scientific">Bagarius yarrelli</name>
    <name type="common">Goonch</name>
    <name type="synonym">Bagrus yarrelli</name>
    <dbReference type="NCBI Taxonomy" id="175774"/>
    <lineage>
        <taxon>Eukaryota</taxon>
        <taxon>Metazoa</taxon>
        <taxon>Chordata</taxon>
        <taxon>Craniata</taxon>
        <taxon>Vertebrata</taxon>
        <taxon>Euteleostomi</taxon>
        <taxon>Actinopterygii</taxon>
        <taxon>Neopterygii</taxon>
        <taxon>Teleostei</taxon>
        <taxon>Ostariophysi</taxon>
        <taxon>Siluriformes</taxon>
        <taxon>Sisoridae</taxon>
        <taxon>Sisorinae</taxon>
        <taxon>Bagarius</taxon>
    </lineage>
</organism>
<dbReference type="SUPFAM" id="SSF48726">
    <property type="entry name" value="Immunoglobulin"/>
    <property type="match status" value="2"/>
</dbReference>
<dbReference type="PROSITE" id="PS50835">
    <property type="entry name" value="IG_LIKE"/>
    <property type="match status" value="1"/>
</dbReference>
<gene>
    <name evidence="12" type="ORF">Baya_13194</name>
</gene>
<evidence type="ECO:0000256" key="2">
    <source>
        <dbReference type="ARBA" id="ARBA00022692"/>
    </source>
</evidence>
<evidence type="ECO:0000313" key="13">
    <source>
        <dbReference type="Proteomes" id="UP000319801"/>
    </source>
</evidence>
<keyword evidence="2 9" id="KW-0812">Transmembrane</keyword>
<feature type="region of interest" description="Disordered" evidence="8">
    <location>
        <begin position="284"/>
        <end position="485"/>
    </location>
</feature>
<dbReference type="SMART" id="SM00408">
    <property type="entry name" value="IGc2"/>
    <property type="match status" value="1"/>
</dbReference>
<accession>A0A556V5E2</accession>
<feature type="compositionally biased region" description="Basic and acidic residues" evidence="8">
    <location>
        <begin position="368"/>
        <end position="485"/>
    </location>
</feature>
<dbReference type="InterPro" id="IPR003598">
    <property type="entry name" value="Ig_sub2"/>
</dbReference>
<evidence type="ECO:0000256" key="10">
    <source>
        <dbReference type="SAM" id="SignalP"/>
    </source>
</evidence>
<dbReference type="EMBL" id="VCAZ01000125">
    <property type="protein sequence ID" value="TSV41650.1"/>
    <property type="molecule type" value="Genomic_DNA"/>
</dbReference>
<dbReference type="PANTHER" id="PTHR44969:SF1">
    <property type="entry name" value="CELL SURFACE A33 ANTIGEN"/>
    <property type="match status" value="1"/>
</dbReference>
<feature type="signal peptide" evidence="10">
    <location>
        <begin position="1"/>
        <end position="18"/>
    </location>
</feature>
<sequence length="485" mass="56298">MDTRKLGLLMSVICATLGLQVSIPQATYEVARGDEVTITCNFQPKNPVNRLVVISWSGDPDGSFDDEGITFGTYYSDVNHVDISAMYEGKAHIISDVNKQESKLLLKHVTLRESRRIKCFVQIPGDTEGQTSGLASLVVLVAPSEPVCKIKGTAVYGQNISLTCESEEGSPVPTYQWQSFDVKNVQRPFPPKTIEKDGVLSLFNVSKDTSGYYICTSTNKIHSAKCNLTMSVMPSTMEIGATAGIIGGCVAGVAVLVLIIYCCCRDKQQPEEFAMEPPVIEYHDISKKEKQEDGPRDVRKTSFEGSIDQREAEKGRNNDPNRRFGSEDHQKYPERHDEHRDIYIRGRNEGQREQYDDRKALNNSQQNRYDDHRSEYDDPRDRYDRRNDQQDRYSNQRDRYNDRQYRSNDHIDRYDNRQDRYSDDGRDQYRYDDDRNSFDGCRENYDDRRGRHYNDRYRYGDRQDRYNNYRDGDDVQDQYTDRRDR</sequence>
<evidence type="ECO:0000313" key="12">
    <source>
        <dbReference type="EMBL" id="TSV41650.1"/>
    </source>
</evidence>
<feature type="transmembrane region" description="Helical" evidence="9">
    <location>
        <begin position="239"/>
        <end position="263"/>
    </location>
</feature>
<keyword evidence="4 9" id="KW-1133">Transmembrane helix</keyword>
<feature type="chain" id="PRO_5022048465" evidence="10">
    <location>
        <begin position="19"/>
        <end position="485"/>
    </location>
</feature>
<evidence type="ECO:0000256" key="3">
    <source>
        <dbReference type="ARBA" id="ARBA00022729"/>
    </source>
</evidence>
<dbReference type="Gene3D" id="2.60.40.10">
    <property type="entry name" value="Immunoglobulins"/>
    <property type="match status" value="2"/>
</dbReference>
<evidence type="ECO:0000256" key="6">
    <source>
        <dbReference type="ARBA" id="ARBA00023157"/>
    </source>
</evidence>
<dbReference type="Proteomes" id="UP000319801">
    <property type="component" value="Unassembled WGS sequence"/>
</dbReference>
<dbReference type="AlphaFoldDB" id="A0A556V5E2"/>
<evidence type="ECO:0000256" key="5">
    <source>
        <dbReference type="ARBA" id="ARBA00023136"/>
    </source>
</evidence>
<dbReference type="GO" id="GO:0005886">
    <property type="term" value="C:plasma membrane"/>
    <property type="evidence" value="ECO:0007669"/>
    <property type="project" value="InterPro"/>
</dbReference>
<dbReference type="InterPro" id="IPR013783">
    <property type="entry name" value="Ig-like_fold"/>
</dbReference>
<keyword evidence="13" id="KW-1185">Reference proteome</keyword>
<reference evidence="12 13" key="1">
    <citation type="journal article" date="2019" name="Genome Biol. Evol.">
        <title>Whole-Genome Sequencing of the Giant Devil Catfish, Bagarius yarrelli.</title>
        <authorList>
            <person name="Jiang W."/>
            <person name="Lv Y."/>
            <person name="Cheng L."/>
            <person name="Yang K."/>
            <person name="Chao B."/>
            <person name="Wang X."/>
            <person name="Li Y."/>
            <person name="Pan X."/>
            <person name="You X."/>
            <person name="Zhang Y."/>
            <person name="Yang J."/>
            <person name="Li J."/>
            <person name="Zhang X."/>
            <person name="Liu S."/>
            <person name="Sun C."/>
            <person name="Yang J."/>
            <person name="Shi Q."/>
        </authorList>
    </citation>
    <scope>NUCLEOTIDE SEQUENCE [LARGE SCALE GENOMIC DNA]</scope>
    <source>
        <strain evidence="12">JWS20170419001</strain>
        <tissue evidence="12">Muscle</tissue>
    </source>
</reference>
<dbReference type="OrthoDB" id="8825892at2759"/>